<evidence type="ECO:0000256" key="1">
    <source>
        <dbReference type="ARBA" id="ARBA00001946"/>
    </source>
</evidence>
<protein>
    <submittedName>
        <fullName evidence="11">Nucleotidyltransferase family protein</fullName>
    </submittedName>
</protein>
<dbReference type="Gene3D" id="3.30.460.10">
    <property type="entry name" value="Beta Polymerase, domain 2"/>
    <property type="match status" value="1"/>
</dbReference>
<evidence type="ECO:0000256" key="3">
    <source>
        <dbReference type="ARBA" id="ARBA00022679"/>
    </source>
</evidence>
<comment type="similarity">
    <text evidence="9">Belongs to the MntA antitoxin family.</text>
</comment>
<gene>
    <name evidence="11" type="ORF">H9814_09350</name>
</gene>
<evidence type="ECO:0000256" key="6">
    <source>
        <dbReference type="ARBA" id="ARBA00022741"/>
    </source>
</evidence>
<feature type="domain" description="Polymerase nucleotidyl transferase" evidence="10">
    <location>
        <begin position="15"/>
        <end position="95"/>
    </location>
</feature>
<dbReference type="SUPFAM" id="SSF81301">
    <property type="entry name" value="Nucleotidyltransferase"/>
    <property type="match status" value="1"/>
</dbReference>
<keyword evidence="7" id="KW-0067">ATP-binding</keyword>
<evidence type="ECO:0000313" key="12">
    <source>
        <dbReference type="Proteomes" id="UP000824028"/>
    </source>
</evidence>
<dbReference type="GO" id="GO:0046872">
    <property type="term" value="F:metal ion binding"/>
    <property type="evidence" value="ECO:0007669"/>
    <property type="project" value="UniProtKB-KW"/>
</dbReference>
<evidence type="ECO:0000256" key="2">
    <source>
        <dbReference type="ARBA" id="ARBA00022649"/>
    </source>
</evidence>
<proteinExistence type="inferred from homology"/>
<dbReference type="EMBL" id="DXBX01000076">
    <property type="protein sequence ID" value="HIZ33720.1"/>
    <property type="molecule type" value="Genomic_DNA"/>
</dbReference>
<keyword evidence="2" id="KW-1277">Toxin-antitoxin system</keyword>
<keyword evidence="5" id="KW-0479">Metal-binding</keyword>
<dbReference type="PANTHER" id="PTHR33571:SF14">
    <property type="entry name" value="PROTEIN ADENYLYLTRANSFERASE MJ0435-RELATED"/>
    <property type="match status" value="1"/>
</dbReference>
<dbReference type="InterPro" id="IPR052038">
    <property type="entry name" value="Type-VII_TA_antitoxin"/>
</dbReference>
<sequence length="97" mass="11143">MITRSQCINLLHSCADVLRQQFGIRSLCLFGSVARDEQQEGSDVDVCVEMPPKLYLLVELGMYLEKLFGCHVDVVRMHRNMNALLKKEIERDGIYVL</sequence>
<name>A0A9D2EAH2_9BACE</name>
<keyword evidence="8" id="KW-0460">Magnesium</keyword>
<keyword evidence="4" id="KW-0548">Nucleotidyltransferase</keyword>
<dbReference type="PANTHER" id="PTHR33571">
    <property type="entry name" value="SSL8005 PROTEIN"/>
    <property type="match status" value="1"/>
</dbReference>
<evidence type="ECO:0000313" key="11">
    <source>
        <dbReference type="EMBL" id="HIZ33720.1"/>
    </source>
</evidence>
<dbReference type="GO" id="GO:0005524">
    <property type="term" value="F:ATP binding"/>
    <property type="evidence" value="ECO:0007669"/>
    <property type="project" value="UniProtKB-KW"/>
</dbReference>
<dbReference type="Pfam" id="PF01909">
    <property type="entry name" value="NTP_transf_2"/>
    <property type="match status" value="1"/>
</dbReference>
<evidence type="ECO:0000256" key="7">
    <source>
        <dbReference type="ARBA" id="ARBA00022840"/>
    </source>
</evidence>
<keyword evidence="6" id="KW-0547">Nucleotide-binding</keyword>
<evidence type="ECO:0000256" key="5">
    <source>
        <dbReference type="ARBA" id="ARBA00022723"/>
    </source>
</evidence>
<comment type="cofactor">
    <cofactor evidence="1">
        <name>Mg(2+)</name>
        <dbReference type="ChEBI" id="CHEBI:18420"/>
    </cofactor>
</comment>
<dbReference type="InterPro" id="IPR043519">
    <property type="entry name" value="NT_sf"/>
</dbReference>
<keyword evidence="3" id="KW-0808">Transferase</keyword>
<dbReference type="InterPro" id="IPR002934">
    <property type="entry name" value="Polymerase_NTP_transf_dom"/>
</dbReference>
<dbReference type="Proteomes" id="UP000824028">
    <property type="component" value="Unassembled WGS sequence"/>
</dbReference>
<accession>A0A9D2EAH2</accession>
<dbReference type="GO" id="GO:0016779">
    <property type="term" value="F:nucleotidyltransferase activity"/>
    <property type="evidence" value="ECO:0007669"/>
    <property type="project" value="UniProtKB-KW"/>
</dbReference>
<dbReference type="AlphaFoldDB" id="A0A9D2EAH2"/>
<reference evidence="11" key="2">
    <citation type="submission" date="2021-04" db="EMBL/GenBank/DDBJ databases">
        <authorList>
            <person name="Gilroy R."/>
        </authorList>
    </citation>
    <scope>NUCLEOTIDE SEQUENCE</scope>
    <source>
        <strain evidence="11">ChiHjej9B8-1298</strain>
    </source>
</reference>
<organism evidence="11 12">
    <name type="scientific">Candidatus Bacteroides merdigallinarum</name>
    <dbReference type="NCBI Taxonomy" id="2838473"/>
    <lineage>
        <taxon>Bacteria</taxon>
        <taxon>Pseudomonadati</taxon>
        <taxon>Bacteroidota</taxon>
        <taxon>Bacteroidia</taxon>
        <taxon>Bacteroidales</taxon>
        <taxon>Bacteroidaceae</taxon>
        <taxon>Bacteroides</taxon>
    </lineage>
</organism>
<comment type="caution">
    <text evidence="11">The sequence shown here is derived from an EMBL/GenBank/DDBJ whole genome shotgun (WGS) entry which is preliminary data.</text>
</comment>
<evidence type="ECO:0000259" key="10">
    <source>
        <dbReference type="Pfam" id="PF01909"/>
    </source>
</evidence>
<evidence type="ECO:0000256" key="9">
    <source>
        <dbReference type="ARBA" id="ARBA00038276"/>
    </source>
</evidence>
<reference evidence="11" key="1">
    <citation type="journal article" date="2021" name="PeerJ">
        <title>Extensive microbial diversity within the chicken gut microbiome revealed by metagenomics and culture.</title>
        <authorList>
            <person name="Gilroy R."/>
            <person name="Ravi A."/>
            <person name="Getino M."/>
            <person name="Pursley I."/>
            <person name="Horton D.L."/>
            <person name="Alikhan N.F."/>
            <person name="Baker D."/>
            <person name="Gharbi K."/>
            <person name="Hall N."/>
            <person name="Watson M."/>
            <person name="Adriaenssens E.M."/>
            <person name="Foster-Nyarko E."/>
            <person name="Jarju S."/>
            <person name="Secka A."/>
            <person name="Antonio M."/>
            <person name="Oren A."/>
            <person name="Chaudhuri R.R."/>
            <person name="La Ragione R."/>
            <person name="Hildebrand F."/>
            <person name="Pallen M.J."/>
        </authorList>
    </citation>
    <scope>NUCLEOTIDE SEQUENCE</scope>
    <source>
        <strain evidence="11">ChiHjej9B8-1298</strain>
    </source>
</reference>
<evidence type="ECO:0000256" key="4">
    <source>
        <dbReference type="ARBA" id="ARBA00022695"/>
    </source>
</evidence>
<dbReference type="CDD" id="cd05403">
    <property type="entry name" value="NT_KNTase_like"/>
    <property type="match status" value="1"/>
</dbReference>
<evidence type="ECO:0000256" key="8">
    <source>
        <dbReference type="ARBA" id="ARBA00022842"/>
    </source>
</evidence>